<dbReference type="Gene3D" id="3.40.50.1000">
    <property type="entry name" value="HAD superfamily/HAD-like"/>
    <property type="match status" value="1"/>
</dbReference>
<dbReference type="PRINTS" id="PR00413">
    <property type="entry name" value="HADHALOGNASE"/>
</dbReference>
<sequence>MKYSAVIFDLDGTLLNTLEDLMDAVNYALTQYDYPARTLEEIRRFVGNGARRLIEHALPKGTANPKFEDVLSAFRSYYTAHCENKTHAYDGVLELMHTLKADGCKLAIVSNKPDSAVKELNRTYFSNYVQVAIGEKEGVLRKPAPDMVEHALSELNTSKKETVYIGDSDVDIQTAANSGLDCISVSWGFRDAEFLRQCGASVIADTPQQVYERIRG</sequence>
<protein>
    <submittedName>
        <fullName evidence="1">Phosphoglycolate phosphatase, bacterial</fullName>
    </submittedName>
</protein>
<keyword evidence="2" id="KW-1185">Reference proteome</keyword>
<dbReference type="EMBL" id="AQFT01000095">
    <property type="protein sequence ID" value="EMZ24668.1"/>
    <property type="molecule type" value="Genomic_DNA"/>
</dbReference>
<organism evidence="1 2">
    <name type="scientific">Eubacterium plexicaudatum ASF492</name>
    <dbReference type="NCBI Taxonomy" id="1235802"/>
    <lineage>
        <taxon>Bacteria</taxon>
        <taxon>Bacillati</taxon>
        <taxon>Bacillota</taxon>
        <taxon>Clostridia</taxon>
        <taxon>Eubacteriales</taxon>
        <taxon>Eubacteriaceae</taxon>
        <taxon>Eubacterium</taxon>
    </lineage>
</organism>
<dbReference type="PROSITE" id="PS01228">
    <property type="entry name" value="COF_1"/>
    <property type="match status" value="1"/>
</dbReference>
<dbReference type="PANTHER" id="PTHR43434">
    <property type="entry name" value="PHOSPHOGLYCOLATE PHOSPHATASE"/>
    <property type="match status" value="1"/>
</dbReference>
<dbReference type="eggNOG" id="COG0546">
    <property type="taxonomic scope" value="Bacteria"/>
</dbReference>
<dbReference type="PATRIC" id="fig|1235802.3.peg.3301"/>
<dbReference type="NCBIfam" id="TIGR01662">
    <property type="entry name" value="HAD-SF-IIIA"/>
    <property type="match status" value="1"/>
</dbReference>
<comment type="caution">
    <text evidence="1">The sequence shown here is derived from an EMBL/GenBank/DDBJ whole genome shotgun (WGS) entry which is preliminary data.</text>
</comment>
<dbReference type="SFLD" id="SFLDG01135">
    <property type="entry name" value="C1.5.6:_HAD__Beta-PGM__Phospha"/>
    <property type="match status" value="1"/>
</dbReference>
<dbReference type="SUPFAM" id="SSF56784">
    <property type="entry name" value="HAD-like"/>
    <property type="match status" value="1"/>
</dbReference>
<dbReference type="NCBIfam" id="TIGR01549">
    <property type="entry name" value="HAD-SF-IA-v1"/>
    <property type="match status" value="1"/>
</dbReference>
<dbReference type="PANTHER" id="PTHR43434:SF1">
    <property type="entry name" value="PHOSPHOGLYCOLATE PHOSPHATASE"/>
    <property type="match status" value="1"/>
</dbReference>
<dbReference type="Gene3D" id="1.10.150.240">
    <property type="entry name" value="Putative phosphatase, domain 2"/>
    <property type="match status" value="1"/>
</dbReference>
<dbReference type="InterPro" id="IPR006439">
    <property type="entry name" value="HAD-SF_hydro_IA"/>
</dbReference>
<dbReference type="NCBIfam" id="TIGR01509">
    <property type="entry name" value="HAD-SF-IA-v3"/>
    <property type="match status" value="1"/>
</dbReference>
<dbReference type="InterPro" id="IPR041492">
    <property type="entry name" value="HAD_2"/>
</dbReference>
<proteinExistence type="predicted"/>
<dbReference type="OrthoDB" id="9807630at2"/>
<accession>N2ADX7</accession>
<dbReference type="STRING" id="1235802.C823_03120"/>
<dbReference type="SFLD" id="SFLDS00003">
    <property type="entry name" value="Haloacid_Dehalogenase"/>
    <property type="match status" value="1"/>
</dbReference>
<dbReference type="AlphaFoldDB" id="N2ADX7"/>
<dbReference type="GO" id="GO:0006281">
    <property type="term" value="P:DNA repair"/>
    <property type="evidence" value="ECO:0007669"/>
    <property type="project" value="TreeGrafter"/>
</dbReference>
<evidence type="ECO:0000313" key="2">
    <source>
        <dbReference type="Proteomes" id="UP000012589"/>
    </source>
</evidence>
<dbReference type="Proteomes" id="UP000012589">
    <property type="component" value="Unassembled WGS sequence"/>
</dbReference>
<evidence type="ECO:0000313" key="1">
    <source>
        <dbReference type="EMBL" id="EMZ24668.1"/>
    </source>
</evidence>
<dbReference type="GO" id="GO:0008967">
    <property type="term" value="F:phosphoglycolate phosphatase activity"/>
    <property type="evidence" value="ECO:0007669"/>
    <property type="project" value="TreeGrafter"/>
</dbReference>
<reference evidence="1 2" key="1">
    <citation type="journal article" date="2014" name="Genome Announc.">
        <title>Draft genome sequences of the altered schaedler flora, a defined bacterial community from gnotobiotic mice.</title>
        <authorList>
            <person name="Wannemuehler M.J."/>
            <person name="Overstreet A.M."/>
            <person name="Ward D.V."/>
            <person name="Phillips G.J."/>
        </authorList>
    </citation>
    <scope>NUCLEOTIDE SEQUENCE [LARGE SCALE GENOMIC DNA]</scope>
    <source>
        <strain evidence="1 2">ASF492</strain>
    </source>
</reference>
<dbReference type="HOGENOM" id="CLU_045011_19_1_9"/>
<gene>
    <name evidence="1" type="ORF">C823_03120</name>
</gene>
<dbReference type="InterPro" id="IPR023214">
    <property type="entry name" value="HAD_sf"/>
</dbReference>
<dbReference type="InterPro" id="IPR050155">
    <property type="entry name" value="HAD-like_hydrolase_sf"/>
</dbReference>
<dbReference type="FunFam" id="3.40.50.1000:FF:000022">
    <property type="entry name" value="Phosphoglycolate phosphatase"/>
    <property type="match status" value="1"/>
</dbReference>
<dbReference type="Pfam" id="PF13419">
    <property type="entry name" value="HAD_2"/>
    <property type="match status" value="1"/>
</dbReference>
<name>N2ADX7_9FIRM</name>
<dbReference type="InterPro" id="IPR036412">
    <property type="entry name" value="HAD-like_sf"/>
</dbReference>
<dbReference type="SFLD" id="SFLDG01129">
    <property type="entry name" value="C1.5:_HAD__Beta-PGM__Phosphata"/>
    <property type="match status" value="1"/>
</dbReference>
<dbReference type="GO" id="GO:0005829">
    <property type="term" value="C:cytosol"/>
    <property type="evidence" value="ECO:0007669"/>
    <property type="project" value="TreeGrafter"/>
</dbReference>
<dbReference type="InterPro" id="IPR006549">
    <property type="entry name" value="HAD-SF_hydro_IIIA"/>
</dbReference>
<dbReference type="InterPro" id="IPR023198">
    <property type="entry name" value="PGP-like_dom2"/>
</dbReference>